<dbReference type="RefSeq" id="WP_264733537.1">
    <property type="nucleotide sequence ID" value="NZ_JAPDNR010000001.1"/>
</dbReference>
<comment type="caution">
    <text evidence="3">The sequence shown here is derived from an EMBL/GenBank/DDBJ whole genome shotgun (WGS) entry which is preliminary data.</text>
</comment>
<dbReference type="Proteomes" id="UP001207742">
    <property type="component" value="Unassembled WGS sequence"/>
</dbReference>
<sequence length="278" mass="30767">MRNEEINKAKGRSRGVGGLILIIIGACLLLKRLDLDIPYWVFSWQMIVIGIGLLVGIQHGFRGGAWLIMVLIGGIFLAGDILHWPYNTARFIWPVVLIVVGVVVLIKRNNVFDDTKGNGIFGGHGDYGDDYHDDSHRDDAKKKADEYQYQYRSRWYDGKSMSNEDSINTTAIFSGLDRVVVSKDFKGGFVTSIFGGSDINFMQADINGTAVLDITAIFGGCEIVVPSHWTIKLDDLTTIMGGIEDKRPMELLKAADKDKVLVLKGTCVCGGVEIKSYR</sequence>
<feature type="transmembrane region" description="Helical" evidence="1">
    <location>
        <begin position="12"/>
        <end position="31"/>
    </location>
</feature>
<gene>
    <name evidence="3" type="ORF">OL497_22680</name>
</gene>
<feature type="transmembrane region" description="Helical" evidence="1">
    <location>
        <begin position="37"/>
        <end position="57"/>
    </location>
</feature>
<evidence type="ECO:0000313" key="4">
    <source>
        <dbReference type="Proteomes" id="UP001207742"/>
    </source>
</evidence>
<dbReference type="EMBL" id="JAPDNS010000002">
    <property type="protein sequence ID" value="MCW3486722.1"/>
    <property type="molecule type" value="Genomic_DNA"/>
</dbReference>
<evidence type="ECO:0000313" key="3">
    <source>
        <dbReference type="EMBL" id="MCW3486722.1"/>
    </source>
</evidence>
<keyword evidence="1" id="KW-1133">Transmembrane helix</keyword>
<keyword evidence="1" id="KW-0812">Transmembrane</keyword>
<accession>A0ABT3IRX4</accession>
<organism evidence="3 4">
    <name type="scientific">Chitinophaga nivalis</name>
    <dbReference type="NCBI Taxonomy" id="2991709"/>
    <lineage>
        <taxon>Bacteria</taxon>
        <taxon>Pseudomonadati</taxon>
        <taxon>Bacteroidota</taxon>
        <taxon>Chitinophagia</taxon>
        <taxon>Chitinophagales</taxon>
        <taxon>Chitinophagaceae</taxon>
        <taxon>Chitinophaga</taxon>
    </lineage>
</organism>
<feature type="transmembrane region" description="Helical" evidence="1">
    <location>
        <begin position="90"/>
        <end position="106"/>
    </location>
</feature>
<proteinExistence type="predicted"/>
<dbReference type="PROSITE" id="PS51257">
    <property type="entry name" value="PROKAR_LIPOPROTEIN"/>
    <property type="match status" value="1"/>
</dbReference>
<dbReference type="Pfam" id="PF22570">
    <property type="entry name" value="LiaF-TM"/>
    <property type="match status" value="1"/>
</dbReference>
<dbReference type="PANTHER" id="PTHR40763">
    <property type="entry name" value="MEMBRANE PROTEIN-RELATED"/>
    <property type="match status" value="1"/>
</dbReference>
<evidence type="ECO:0000259" key="2">
    <source>
        <dbReference type="Pfam" id="PF22570"/>
    </source>
</evidence>
<feature type="domain" description="LiaF transmembrane" evidence="2">
    <location>
        <begin position="17"/>
        <end position="110"/>
    </location>
</feature>
<evidence type="ECO:0000256" key="1">
    <source>
        <dbReference type="SAM" id="Phobius"/>
    </source>
</evidence>
<keyword evidence="1" id="KW-0472">Membrane</keyword>
<keyword evidence="4" id="KW-1185">Reference proteome</keyword>
<feature type="transmembrane region" description="Helical" evidence="1">
    <location>
        <begin position="64"/>
        <end position="84"/>
    </location>
</feature>
<reference evidence="3 4" key="1">
    <citation type="submission" date="2022-10" db="EMBL/GenBank/DDBJ databases">
        <title>Chitinophaga nivalis PC15 sp. nov., isolated from Pyeongchang county, South Korea.</title>
        <authorList>
            <person name="Trinh H.N."/>
        </authorList>
    </citation>
    <scope>NUCLEOTIDE SEQUENCE [LARGE SCALE GENOMIC DNA]</scope>
    <source>
        <strain evidence="3 4">PC14</strain>
    </source>
</reference>
<name>A0ABT3IRX4_9BACT</name>
<dbReference type="PANTHER" id="PTHR40763:SF5">
    <property type="entry name" value="MEMBRANE PROTEIN"/>
    <property type="match status" value="1"/>
</dbReference>
<protein>
    <submittedName>
        <fullName evidence="3">Cell wall-active antibiotics response protein</fullName>
    </submittedName>
</protein>
<dbReference type="InterPro" id="IPR054331">
    <property type="entry name" value="LiaF_TM"/>
</dbReference>